<keyword evidence="3" id="KW-1185">Reference proteome</keyword>
<feature type="domain" description="SMEK" evidence="1">
    <location>
        <begin position="12"/>
        <end position="147"/>
    </location>
</feature>
<evidence type="ECO:0000313" key="2">
    <source>
        <dbReference type="EMBL" id="SIQ67809.1"/>
    </source>
</evidence>
<sequence length="331" mass="37580">MPLERARLFQNVVMKLSVLRYIVKSRSKRGHTDLNRDCETFFRDVLNMVYGFELDNLNESALNTAAIDLADEGRKLCVQVTATADAAKIKKTIELFIKHQLYKKYDTLVILMLIEKKDYRAKFETDGKVVFEPKHHVWDIDDIIAKAEQMSSNDLQQLSNFVDAQLPSVSQALEPASLLAQAEQITAKPPVSAVSFLKAMGNTPGTRDWKEELSGVSNLFDALCDLSRKQREFVAFILINGKQSGFFGRCVMSIQTVEQKLRLNRREAQEYFLALSQAGLIDVDDEGDAQNFELGFRFPSHADGFLMLKDYLMTADKIQKVIVNCDFTELD</sequence>
<dbReference type="InterPro" id="IPR047740">
    <property type="entry name" value="SMEK_dom"/>
</dbReference>
<dbReference type="STRING" id="34027.SAMN05421829_1063"/>
<evidence type="ECO:0000259" key="1">
    <source>
        <dbReference type="Pfam" id="PF21941"/>
    </source>
</evidence>
<dbReference type="EMBL" id="FTMD01000006">
    <property type="protein sequence ID" value="SIQ67809.1"/>
    <property type="molecule type" value="Genomic_DNA"/>
</dbReference>
<gene>
    <name evidence="2" type="ORF">SAMN05421829_1063</name>
</gene>
<dbReference type="Pfam" id="PF21941">
    <property type="entry name" value="SMEK_N"/>
    <property type="match status" value="1"/>
</dbReference>
<dbReference type="AlphaFoldDB" id="A0A1N6UQD6"/>
<evidence type="ECO:0000313" key="3">
    <source>
        <dbReference type="Proteomes" id="UP000186819"/>
    </source>
</evidence>
<dbReference type="Proteomes" id="UP000186819">
    <property type="component" value="Unassembled WGS sequence"/>
</dbReference>
<dbReference type="RefSeq" id="WP_076602017.1">
    <property type="nucleotide sequence ID" value="NZ_FTMD01000006.1"/>
</dbReference>
<accession>A0A1N6UQD6</accession>
<name>A0A1N6UQD6_9RHOO</name>
<reference evidence="3" key="1">
    <citation type="submission" date="2017-01" db="EMBL/GenBank/DDBJ databases">
        <authorList>
            <person name="Varghese N."/>
            <person name="Submissions S."/>
        </authorList>
    </citation>
    <scope>NUCLEOTIDE SEQUENCE [LARGE SCALE GENOMIC DNA]</scope>
    <source>
        <strain evidence="3">ATCC 51758</strain>
    </source>
</reference>
<dbReference type="NCBIfam" id="NF033859">
    <property type="entry name" value="SMEK_N"/>
    <property type="match status" value="1"/>
</dbReference>
<organism evidence="2 3">
    <name type="scientific">Aromatoleum tolulyticum</name>
    <dbReference type="NCBI Taxonomy" id="34027"/>
    <lineage>
        <taxon>Bacteria</taxon>
        <taxon>Pseudomonadati</taxon>
        <taxon>Pseudomonadota</taxon>
        <taxon>Betaproteobacteria</taxon>
        <taxon>Rhodocyclales</taxon>
        <taxon>Rhodocyclaceae</taxon>
        <taxon>Aromatoleum</taxon>
    </lineage>
</organism>
<protein>
    <recommendedName>
        <fullName evidence="1">SMEK domain-containing protein</fullName>
    </recommendedName>
</protein>
<proteinExistence type="predicted"/>